<protein>
    <submittedName>
        <fullName evidence="1">Uncharacterized protein</fullName>
    </submittedName>
</protein>
<evidence type="ECO:0000313" key="2">
    <source>
        <dbReference type="Proteomes" id="UP000593577"/>
    </source>
</evidence>
<keyword evidence="2" id="KW-1185">Reference proteome</keyword>
<accession>A0A7J8XYU4</accession>
<proteinExistence type="predicted"/>
<dbReference type="Proteomes" id="UP000593577">
    <property type="component" value="Unassembled WGS sequence"/>
</dbReference>
<evidence type="ECO:0000313" key="1">
    <source>
        <dbReference type="EMBL" id="MBA0692473.1"/>
    </source>
</evidence>
<dbReference type="EMBL" id="JABFAA010000009">
    <property type="protein sequence ID" value="MBA0692473.1"/>
    <property type="molecule type" value="Genomic_DNA"/>
</dbReference>
<gene>
    <name evidence="1" type="ORF">Goari_010031</name>
</gene>
<dbReference type="AlphaFoldDB" id="A0A7J8XYU4"/>
<sequence>MLKKCSKKSAFKEKPVGKALVLGSSPRGLKSMRPKVRRSRWSTSCVMVHIGYRSV</sequence>
<name>A0A7J8XYU4_GOSAI</name>
<organism evidence="1 2">
    <name type="scientific">Gossypium aridum</name>
    <name type="common">American cotton</name>
    <name type="synonym">Erioxylum aridum</name>
    <dbReference type="NCBI Taxonomy" id="34290"/>
    <lineage>
        <taxon>Eukaryota</taxon>
        <taxon>Viridiplantae</taxon>
        <taxon>Streptophyta</taxon>
        <taxon>Embryophyta</taxon>
        <taxon>Tracheophyta</taxon>
        <taxon>Spermatophyta</taxon>
        <taxon>Magnoliopsida</taxon>
        <taxon>eudicotyledons</taxon>
        <taxon>Gunneridae</taxon>
        <taxon>Pentapetalae</taxon>
        <taxon>rosids</taxon>
        <taxon>malvids</taxon>
        <taxon>Malvales</taxon>
        <taxon>Malvaceae</taxon>
        <taxon>Malvoideae</taxon>
        <taxon>Gossypium</taxon>
    </lineage>
</organism>
<comment type="caution">
    <text evidence="1">The sequence shown here is derived from an EMBL/GenBank/DDBJ whole genome shotgun (WGS) entry which is preliminary data.</text>
</comment>
<reference evidence="1 2" key="1">
    <citation type="journal article" date="2019" name="Genome Biol. Evol.">
        <title>Insights into the evolution of the New World diploid cottons (Gossypium, subgenus Houzingenia) based on genome sequencing.</title>
        <authorList>
            <person name="Grover C.E."/>
            <person name="Arick M.A. 2nd"/>
            <person name="Thrash A."/>
            <person name="Conover J.L."/>
            <person name="Sanders W.S."/>
            <person name="Peterson D.G."/>
            <person name="Frelichowski J.E."/>
            <person name="Scheffler J.A."/>
            <person name="Scheffler B.E."/>
            <person name="Wendel J.F."/>
        </authorList>
    </citation>
    <scope>NUCLEOTIDE SEQUENCE [LARGE SCALE GENOMIC DNA]</scope>
    <source>
        <strain evidence="1">185</strain>
        <tissue evidence="1">Leaf</tissue>
    </source>
</reference>